<dbReference type="Proteomes" id="UP000503447">
    <property type="component" value="Chromosome"/>
</dbReference>
<proteinExistence type="predicted"/>
<keyword evidence="2" id="KW-0328">Glycosyltransferase</keyword>
<keyword evidence="5" id="KW-1185">Reference proteome</keyword>
<dbReference type="Gene3D" id="3.40.50.2000">
    <property type="entry name" value="Glycogen Phosphorylase B"/>
    <property type="match status" value="1"/>
</dbReference>
<reference evidence="5" key="1">
    <citation type="submission" date="2020-05" db="EMBL/GenBank/DDBJ databases">
        <title>Frigoriglobus tundricola gen. nov., sp. nov., a psychrotolerant cellulolytic planctomycete of the family Gemmataceae with two divergent copies of 16S rRNA gene.</title>
        <authorList>
            <person name="Kulichevskaya I.S."/>
            <person name="Ivanova A.A."/>
            <person name="Naumoff D.G."/>
            <person name="Beletsky A.V."/>
            <person name="Rijpstra W.I.C."/>
            <person name="Sinninghe Damste J.S."/>
            <person name="Mardanov A.V."/>
            <person name="Ravin N.V."/>
            <person name="Dedysh S.N."/>
        </authorList>
    </citation>
    <scope>NUCLEOTIDE SEQUENCE [LARGE SCALE GENOMIC DNA]</scope>
    <source>
        <strain evidence="5">PL17</strain>
    </source>
</reference>
<dbReference type="PANTHER" id="PTHR44835:SF1">
    <property type="entry name" value="PROTEIN O-GLCNAC TRANSFERASE"/>
    <property type="match status" value="1"/>
</dbReference>
<dbReference type="KEGG" id="ftj:FTUN_4597"/>
<gene>
    <name evidence="4" type="ORF">FTUN_4597</name>
</gene>
<evidence type="ECO:0000256" key="1">
    <source>
        <dbReference type="ARBA" id="ARBA00004922"/>
    </source>
</evidence>
<sequence>MSSQQPTGVHVEPRDLFRMYLDGDHGRLTEQLLLVLDYLNRTTYLELDDANRAGLIQFVKTFLTLFTQPDYIIPEQHVHTFVSLNELISNLVAMTPFKTTDGFLDLLRYQPSNLAKILTLYSARNRARFDRRSFFDAHPHLAAMWWCRFCSLYKNGLVQEDVCQHMAEHLAYHDERMMLTQDVAEAYFGSTYVDTTSDRHVKPFLNAVVRRSTRLTCDNRPNPRKIAVISDLWSPTHSVYRNYYKYLESLRGKFHLTYFHCLRNENLDTGLFDEVHRLEFKDLTLDVGPLRANDFAVVYFPDVGMSLTSIMLANYRLAPIQICSLGHSVSTWGADIDYFVSGVETELPEVPERNYSERLVLLPGMGVIHNLPNYQPTGRTKSVPEVVINLPSSGQKLNAAYLRTLGKLIDRLQRPARLRFFPAVLDAANSYLPFVSAVREALGGRSVMLEIMPFLRYPEYMAYMEEGDLTLDTYHFGGCNVAADSLFIRKPFVAWQGDKWYNRISSAMLRRAGLDELICNGEAEYLNTAQRLIHDDKWRDALTARLRATDLHGTVFSEAEAGSFRRTIEYLIANHDRIKTEPGRKPIRML</sequence>
<dbReference type="PANTHER" id="PTHR44835">
    <property type="entry name" value="UDP-N-ACETYLGLUCOSAMINE--PEPTIDE N-ACETYLGLUCOSAMINYLTRANSFERASE SPINDLY-RELATED"/>
    <property type="match status" value="1"/>
</dbReference>
<evidence type="ECO:0000256" key="2">
    <source>
        <dbReference type="ARBA" id="ARBA00022676"/>
    </source>
</evidence>
<organism evidence="4 5">
    <name type="scientific">Frigoriglobus tundricola</name>
    <dbReference type="NCBI Taxonomy" id="2774151"/>
    <lineage>
        <taxon>Bacteria</taxon>
        <taxon>Pseudomonadati</taxon>
        <taxon>Planctomycetota</taxon>
        <taxon>Planctomycetia</taxon>
        <taxon>Gemmatales</taxon>
        <taxon>Gemmataceae</taxon>
        <taxon>Frigoriglobus</taxon>
    </lineage>
</organism>
<dbReference type="Gene3D" id="3.40.50.11380">
    <property type="match status" value="1"/>
</dbReference>
<evidence type="ECO:0000313" key="4">
    <source>
        <dbReference type="EMBL" id="QJW97034.1"/>
    </source>
</evidence>
<evidence type="ECO:0000256" key="3">
    <source>
        <dbReference type="ARBA" id="ARBA00022679"/>
    </source>
</evidence>
<dbReference type="AlphaFoldDB" id="A0A6M5YUD7"/>
<evidence type="ECO:0000313" key="5">
    <source>
        <dbReference type="Proteomes" id="UP000503447"/>
    </source>
</evidence>
<protein>
    <recommendedName>
        <fullName evidence="6">O-GlcNAc transferase C-terminal domain-containing protein</fullName>
    </recommendedName>
</protein>
<dbReference type="InterPro" id="IPR051939">
    <property type="entry name" value="Glycosyltr_41/O-GlcNAc_trsf"/>
</dbReference>
<name>A0A6M5YUD7_9BACT</name>
<dbReference type="GO" id="GO:0016757">
    <property type="term" value="F:glycosyltransferase activity"/>
    <property type="evidence" value="ECO:0007669"/>
    <property type="project" value="UniProtKB-KW"/>
</dbReference>
<accession>A0A6M5YUD7</accession>
<evidence type="ECO:0008006" key="6">
    <source>
        <dbReference type="Google" id="ProtNLM"/>
    </source>
</evidence>
<dbReference type="RefSeq" id="WP_171472494.1">
    <property type="nucleotide sequence ID" value="NZ_CP053452.2"/>
</dbReference>
<keyword evidence="3" id="KW-0808">Transferase</keyword>
<dbReference type="EMBL" id="CP053452">
    <property type="protein sequence ID" value="QJW97034.1"/>
    <property type="molecule type" value="Genomic_DNA"/>
</dbReference>
<comment type="pathway">
    <text evidence="1">Protein modification; protein glycosylation.</text>
</comment>